<name>A0A6M3IRA1_9ZZZZ</name>
<reference evidence="1" key="1">
    <citation type="submission" date="2020-03" db="EMBL/GenBank/DDBJ databases">
        <title>The deep terrestrial virosphere.</title>
        <authorList>
            <person name="Holmfeldt K."/>
            <person name="Nilsson E."/>
            <person name="Simone D."/>
            <person name="Lopez-Fernandez M."/>
            <person name="Wu X."/>
            <person name="de Brujin I."/>
            <person name="Lundin D."/>
            <person name="Andersson A."/>
            <person name="Bertilsson S."/>
            <person name="Dopson M."/>
        </authorList>
    </citation>
    <scope>NUCLEOTIDE SEQUENCE</scope>
    <source>
        <strain evidence="1">MM415B01218</strain>
    </source>
</reference>
<protein>
    <submittedName>
        <fullName evidence="1">Uncharacterized protein</fullName>
    </submittedName>
</protein>
<proteinExistence type="predicted"/>
<accession>A0A6M3IRA1</accession>
<gene>
    <name evidence="1" type="ORF">MM415B01218_0022</name>
</gene>
<dbReference type="EMBL" id="MT141390">
    <property type="protein sequence ID" value="QJA59963.1"/>
    <property type="molecule type" value="Genomic_DNA"/>
</dbReference>
<organism evidence="1">
    <name type="scientific">viral metagenome</name>
    <dbReference type="NCBI Taxonomy" id="1070528"/>
    <lineage>
        <taxon>unclassified sequences</taxon>
        <taxon>metagenomes</taxon>
        <taxon>organismal metagenomes</taxon>
    </lineage>
</organism>
<sequence length="199" mass="23814">MRLKEYLTEDFGKDVDLIEKNCKVYLGSTKGLKYLLLRDFESNRVFNKDLEVIKSRTDRRPKDTPMHIHEKINEMFRKKFGWDVRNGVFCEGEWCSFRKDNGFQRFIFPVDGFKFVWSPSVGDFFIDVYKYKIKNVSYKEPNIDEILNDYVKGCKNTNLKDAVNSRNEISLLCKEYYAVSYQLLRNINYVLKMNWVLEN</sequence>
<dbReference type="AlphaFoldDB" id="A0A6M3IRA1"/>
<evidence type="ECO:0000313" key="1">
    <source>
        <dbReference type="EMBL" id="QJA59963.1"/>
    </source>
</evidence>